<reference evidence="2 3" key="1">
    <citation type="journal article" date="2021" name="bioRxiv">
        <title>Chromosome-scale and haplotype-resolved genome assembly of a tetraploid potato cultivar.</title>
        <authorList>
            <person name="Sun H."/>
            <person name="Jiao W.-B."/>
            <person name="Krause K."/>
            <person name="Campoy J.A."/>
            <person name="Goel M."/>
            <person name="Folz-Donahue K."/>
            <person name="Kukat C."/>
            <person name="Huettel B."/>
            <person name="Schneeberger K."/>
        </authorList>
    </citation>
    <scope>NUCLEOTIDE SEQUENCE [LARGE SCALE GENOMIC DNA]</scope>
    <source>
        <strain evidence="2">SolTubOtavaFocal</strain>
        <tissue evidence="2">Leaves</tissue>
    </source>
</reference>
<dbReference type="EMBL" id="JAIVGD010000002">
    <property type="protein sequence ID" value="KAH0779874.1"/>
    <property type="molecule type" value="Genomic_DNA"/>
</dbReference>
<protein>
    <recommendedName>
        <fullName evidence="1">Retrovirus-related Pol polyprotein from transposon TNT 1-94-like beta-barrel domain-containing protein</fullName>
    </recommendedName>
</protein>
<dbReference type="Pfam" id="PF22936">
    <property type="entry name" value="Pol_BBD"/>
    <property type="match status" value="1"/>
</dbReference>
<sequence>MAYTSNEKVSTHLWYLDTGCSNHMCGQKEAFSELDESFQDTVRFGDNSMVSAMGKGKVQVSTKNNSIHTIGEVFYVPGLKTHLLSAGQLQEKGYELNIKGGVCKIREPRLGLITQISMSSSRLFPLYLHNSKKSRLSAKVKEDVWKWHFRYGNLNSTVLYLVTKG</sequence>
<evidence type="ECO:0000313" key="3">
    <source>
        <dbReference type="Proteomes" id="UP000826656"/>
    </source>
</evidence>
<dbReference type="Proteomes" id="UP000826656">
    <property type="component" value="Unassembled WGS sequence"/>
</dbReference>
<name>A0ABQ7WGK4_SOLTU</name>
<gene>
    <name evidence="2" type="ORF">KY290_006301</name>
</gene>
<accession>A0ABQ7WGK4</accession>
<dbReference type="InterPro" id="IPR054722">
    <property type="entry name" value="PolX-like_BBD"/>
</dbReference>
<evidence type="ECO:0000259" key="1">
    <source>
        <dbReference type="Pfam" id="PF22936"/>
    </source>
</evidence>
<keyword evidence="3" id="KW-1185">Reference proteome</keyword>
<feature type="domain" description="Retrovirus-related Pol polyprotein from transposon TNT 1-94-like beta-barrel" evidence="1">
    <location>
        <begin position="14"/>
        <end position="94"/>
    </location>
</feature>
<organism evidence="2 3">
    <name type="scientific">Solanum tuberosum</name>
    <name type="common">Potato</name>
    <dbReference type="NCBI Taxonomy" id="4113"/>
    <lineage>
        <taxon>Eukaryota</taxon>
        <taxon>Viridiplantae</taxon>
        <taxon>Streptophyta</taxon>
        <taxon>Embryophyta</taxon>
        <taxon>Tracheophyta</taxon>
        <taxon>Spermatophyta</taxon>
        <taxon>Magnoliopsida</taxon>
        <taxon>eudicotyledons</taxon>
        <taxon>Gunneridae</taxon>
        <taxon>Pentapetalae</taxon>
        <taxon>asterids</taxon>
        <taxon>lamiids</taxon>
        <taxon>Solanales</taxon>
        <taxon>Solanaceae</taxon>
        <taxon>Solanoideae</taxon>
        <taxon>Solaneae</taxon>
        <taxon>Solanum</taxon>
    </lineage>
</organism>
<proteinExistence type="predicted"/>
<comment type="caution">
    <text evidence="2">The sequence shown here is derived from an EMBL/GenBank/DDBJ whole genome shotgun (WGS) entry which is preliminary data.</text>
</comment>
<evidence type="ECO:0000313" key="2">
    <source>
        <dbReference type="EMBL" id="KAH0779874.1"/>
    </source>
</evidence>